<dbReference type="InterPro" id="IPR000719">
    <property type="entry name" value="Prot_kinase_dom"/>
</dbReference>
<dbReference type="Gene3D" id="1.10.510.10">
    <property type="entry name" value="Transferase(Phosphotransferase) domain 1"/>
    <property type="match status" value="1"/>
</dbReference>
<evidence type="ECO:0000259" key="12">
    <source>
        <dbReference type="PROSITE" id="PS50011"/>
    </source>
</evidence>
<dbReference type="SUPFAM" id="SSF56112">
    <property type="entry name" value="Protein kinase-like (PK-like)"/>
    <property type="match status" value="1"/>
</dbReference>
<keyword evidence="6 13" id="KW-0418">Kinase</keyword>
<dbReference type="InterPro" id="IPR011009">
    <property type="entry name" value="Kinase-like_dom_sf"/>
</dbReference>
<gene>
    <name evidence="13" type="ORF">DUNSADRAFT_10342</name>
</gene>
<dbReference type="EC" id="2.7.11.1" evidence="2"/>
<comment type="catalytic activity">
    <reaction evidence="8">
        <text>L-threonyl-[protein] + ATP = O-phospho-L-threonyl-[protein] + ADP + H(+)</text>
        <dbReference type="Rhea" id="RHEA:46608"/>
        <dbReference type="Rhea" id="RHEA-COMP:11060"/>
        <dbReference type="Rhea" id="RHEA-COMP:11605"/>
        <dbReference type="ChEBI" id="CHEBI:15378"/>
        <dbReference type="ChEBI" id="CHEBI:30013"/>
        <dbReference type="ChEBI" id="CHEBI:30616"/>
        <dbReference type="ChEBI" id="CHEBI:61977"/>
        <dbReference type="ChEBI" id="CHEBI:456216"/>
        <dbReference type="EC" id="2.7.11.1"/>
    </reaction>
</comment>
<evidence type="ECO:0000256" key="7">
    <source>
        <dbReference type="ARBA" id="ARBA00022840"/>
    </source>
</evidence>
<feature type="binding site" evidence="10">
    <location>
        <position position="45"/>
    </location>
    <ligand>
        <name>ATP</name>
        <dbReference type="ChEBI" id="CHEBI:30616"/>
    </ligand>
</feature>
<comment type="caution">
    <text evidence="13">The sequence shown here is derived from an EMBL/GenBank/DDBJ whole genome shotgun (WGS) entry which is preliminary data.</text>
</comment>
<evidence type="ECO:0000256" key="11">
    <source>
        <dbReference type="SAM" id="MobiDB-lite"/>
    </source>
</evidence>
<keyword evidence="14" id="KW-1185">Reference proteome</keyword>
<dbReference type="InterPro" id="IPR017441">
    <property type="entry name" value="Protein_kinase_ATP_BS"/>
</dbReference>
<dbReference type="Pfam" id="PF00069">
    <property type="entry name" value="Pkinase"/>
    <property type="match status" value="1"/>
</dbReference>
<organism evidence="13 14">
    <name type="scientific">Dunaliella salina</name>
    <name type="common">Green alga</name>
    <name type="synonym">Protococcus salinus</name>
    <dbReference type="NCBI Taxonomy" id="3046"/>
    <lineage>
        <taxon>Eukaryota</taxon>
        <taxon>Viridiplantae</taxon>
        <taxon>Chlorophyta</taxon>
        <taxon>core chlorophytes</taxon>
        <taxon>Chlorophyceae</taxon>
        <taxon>CS clade</taxon>
        <taxon>Chlamydomonadales</taxon>
        <taxon>Dunaliellaceae</taxon>
        <taxon>Dunaliella</taxon>
    </lineage>
</organism>
<dbReference type="EMBL" id="MU069473">
    <property type="protein sequence ID" value="KAF5841905.1"/>
    <property type="molecule type" value="Genomic_DNA"/>
</dbReference>
<evidence type="ECO:0000256" key="5">
    <source>
        <dbReference type="ARBA" id="ARBA00022741"/>
    </source>
</evidence>
<evidence type="ECO:0000256" key="1">
    <source>
        <dbReference type="ARBA" id="ARBA00008874"/>
    </source>
</evidence>
<keyword evidence="4" id="KW-0808">Transferase</keyword>
<evidence type="ECO:0000313" key="14">
    <source>
        <dbReference type="Proteomes" id="UP000815325"/>
    </source>
</evidence>
<name>A0ABQ7H4X1_DUNSA</name>
<reference evidence="13" key="1">
    <citation type="submission" date="2017-08" db="EMBL/GenBank/DDBJ databases">
        <authorList>
            <person name="Polle J.E."/>
            <person name="Barry K."/>
            <person name="Cushman J."/>
            <person name="Schmutz J."/>
            <person name="Tran D."/>
            <person name="Hathwaick L.T."/>
            <person name="Yim W.C."/>
            <person name="Jenkins J."/>
            <person name="Mckie-Krisberg Z.M."/>
            <person name="Prochnik S."/>
            <person name="Lindquist E."/>
            <person name="Dockter R.B."/>
            <person name="Adam C."/>
            <person name="Molina H."/>
            <person name="Bunkerborg J."/>
            <person name="Jin E."/>
            <person name="Buchheim M."/>
            <person name="Magnuson J."/>
        </authorList>
    </citation>
    <scope>NUCLEOTIDE SEQUENCE</scope>
    <source>
        <strain evidence="13">CCAP 19/18</strain>
    </source>
</reference>
<evidence type="ECO:0000256" key="2">
    <source>
        <dbReference type="ARBA" id="ARBA00012513"/>
    </source>
</evidence>
<dbReference type="PROSITE" id="PS00107">
    <property type="entry name" value="PROTEIN_KINASE_ATP"/>
    <property type="match status" value="1"/>
</dbReference>
<feature type="domain" description="Protein kinase" evidence="12">
    <location>
        <begin position="16"/>
        <end position="272"/>
    </location>
</feature>
<dbReference type="PIRSF" id="PIRSF000654">
    <property type="entry name" value="Integrin-linked_kinase"/>
    <property type="match status" value="1"/>
</dbReference>
<evidence type="ECO:0000256" key="3">
    <source>
        <dbReference type="ARBA" id="ARBA00022527"/>
    </source>
</evidence>
<dbReference type="PANTHER" id="PTHR48012">
    <property type="entry name" value="STERILE20-LIKE KINASE, ISOFORM B-RELATED"/>
    <property type="match status" value="1"/>
</dbReference>
<keyword evidence="7 10" id="KW-0067">ATP-binding</keyword>
<evidence type="ECO:0000256" key="6">
    <source>
        <dbReference type="ARBA" id="ARBA00022777"/>
    </source>
</evidence>
<sequence>MGEPGELEQKQASDRFELQYVLGKGAYGTVVKAKDKTTGLDVAIKIIPLTDTDPDELKTIQKEINFLSQCSHPNVVKYVGSYRHQHELWIVMEYCGGGSVNDLLTASHAHMPEQAIAYVCGEALKGLAYLHSLGKVHRDIKCGNILLTESGGIKLADFGVSAQLTATLSKAQTFIGTPHWMAPEVIQESRYDGKVDVWALGISAIEMAELTPPNWNVHPLRVIFKISKDPPPKLTLAPEQWSPVFHDFLRQCLTKDHTCRPTARYLLQHRFILQQQQQQQGSGNSACPGQVRSRSFFPEIPL</sequence>
<accession>A0ABQ7H4X1</accession>
<dbReference type="GO" id="GO:0016301">
    <property type="term" value="F:kinase activity"/>
    <property type="evidence" value="ECO:0007669"/>
    <property type="project" value="UniProtKB-KW"/>
</dbReference>
<dbReference type="PROSITE" id="PS50011">
    <property type="entry name" value="PROTEIN_KINASE_DOM"/>
    <property type="match status" value="1"/>
</dbReference>
<dbReference type="SMART" id="SM00220">
    <property type="entry name" value="S_TKc"/>
    <property type="match status" value="1"/>
</dbReference>
<keyword evidence="3" id="KW-0723">Serine/threonine-protein kinase</keyword>
<dbReference type="InterPro" id="IPR050629">
    <property type="entry name" value="STE20/SPS1-PAK"/>
</dbReference>
<evidence type="ECO:0000256" key="10">
    <source>
        <dbReference type="PROSITE-ProRule" id="PRU10141"/>
    </source>
</evidence>
<keyword evidence="5 10" id="KW-0547">Nucleotide-binding</keyword>
<dbReference type="PANTHER" id="PTHR48012:SF10">
    <property type="entry name" value="FI20177P1"/>
    <property type="match status" value="1"/>
</dbReference>
<feature type="region of interest" description="Disordered" evidence="11">
    <location>
        <begin position="279"/>
        <end position="302"/>
    </location>
</feature>
<protein>
    <recommendedName>
        <fullName evidence="2">non-specific serine/threonine protein kinase</fullName>
        <ecNumber evidence="2">2.7.11.1</ecNumber>
    </recommendedName>
</protein>
<evidence type="ECO:0000313" key="13">
    <source>
        <dbReference type="EMBL" id="KAF5841905.1"/>
    </source>
</evidence>
<proteinExistence type="inferred from homology"/>
<evidence type="ECO:0000256" key="8">
    <source>
        <dbReference type="ARBA" id="ARBA00047899"/>
    </source>
</evidence>
<comment type="similarity">
    <text evidence="1">Belongs to the protein kinase superfamily. STE Ser/Thr protein kinase family. STE20 subfamily.</text>
</comment>
<evidence type="ECO:0000256" key="9">
    <source>
        <dbReference type="ARBA" id="ARBA00048679"/>
    </source>
</evidence>
<comment type="catalytic activity">
    <reaction evidence="9">
        <text>L-seryl-[protein] + ATP = O-phospho-L-seryl-[protein] + ADP + H(+)</text>
        <dbReference type="Rhea" id="RHEA:17989"/>
        <dbReference type="Rhea" id="RHEA-COMP:9863"/>
        <dbReference type="Rhea" id="RHEA-COMP:11604"/>
        <dbReference type="ChEBI" id="CHEBI:15378"/>
        <dbReference type="ChEBI" id="CHEBI:29999"/>
        <dbReference type="ChEBI" id="CHEBI:30616"/>
        <dbReference type="ChEBI" id="CHEBI:83421"/>
        <dbReference type="ChEBI" id="CHEBI:456216"/>
        <dbReference type="EC" id="2.7.11.1"/>
    </reaction>
</comment>
<evidence type="ECO:0000256" key="4">
    <source>
        <dbReference type="ARBA" id="ARBA00022679"/>
    </source>
</evidence>
<dbReference type="Proteomes" id="UP000815325">
    <property type="component" value="Unassembled WGS sequence"/>
</dbReference>